<evidence type="ECO:0000256" key="6">
    <source>
        <dbReference type="ARBA" id="ARBA00023196"/>
    </source>
</evidence>
<keyword evidence="4 8" id="KW-0406">Ion transport</keyword>
<dbReference type="GO" id="GO:0045259">
    <property type="term" value="C:proton-transporting ATP synthase complex"/>
    <property type="evidence" value="ECO:0007669"/>
    <property type="project" value="UniProtKB-KW"/>
</dbReference>
<reference evidence="9 10" key="1">
    <citation type="journal article" date="2018" name="Int. J. Syst. Evol. Microbiol.">
        <title>Lactobacillus bambusae sp. nov., isolated from a traditional fermented Ma-bamboo shoots of Taiwan.</title>
        <authorList>
            <person name="Wang L.-T."/>
        </authorList>
    </citation>
    <scope>NUCLEOTIDE SEQUENCE [LARGE SCALE GENOMIC DNA]</scope>
    <source>
        <strain evidence="9 10">BS-W1</strain>
    </source>
</reference>
<comment type="function">
    <text evidence="8">This protein is part of the stalk that links CF(0) to CF(1). It either transmits conformational changes from CF(0) to CF(1) or is implicated in proton conduction.</text>
</comment>
<dbReference type="Proteomes" id="UP000245080">
    <property type="component" value="Unassembled WGS sequence"/>
</dbReference>
<protein>
    <recommendedName>
        <fullName evidence="8">ATP synthase subunit delta</fullName>
    </recommendedName>
    <alternativeName>
        <fullName evidence="8">ATP synthase F(1) sector subunit delta</fullName>
    </alternativeName>
    <alternativeName>
        <fullName evidence="8">F-type ATPase subunit delta</fullName>
        <shortName evidence="8">F-ATPase subunit delta</shortName>
    </alternativeName>
</protein>
<dbReference type="GO" id="GO:0005886">
    <property type="term" value="C:plasma membrane"/>
    <property type="evidence" value="ECO:0007669"/>
    <property type="project" value="UniProtKB-SubCell"/>
</dbReference>
<dbReference type="Gene3D" id="1.10.520.20">
    <property type="entry name" value="N-terminal domain of the delta subunit of the F1F0-ATP synthase"/>
    <property type="match status" value="1"/>
</dbReference>
<proteinExistence type="inferred from homology"/>
<dbReference type="InterPro" id="IPR000711">
    <property type="entry name" value="ATPase_OSCP/dsu"/>
</dbReference>
<comment type="subcellular location">
    <subcellularLocation>
        <location evidence="8">Cell membrane</location>
        <topology evidence="8">Peripheral membrane protein</topology>
    </subcellularLocation>
    <subcellularLocation>
        <location evidence="1">Membrane</location>
    </subcellularLocation>
</comment>
<keyword evidence="2 8" id="KW-0813">Transport</keyword>
<evidence type="ECO:0000256" key="2">
    <source>
        <dbReference type="ARBA" id="ARBA00022448"/>
    </source>
</evidence>
<evidence type="ECO:0000256" key="7">
    <source>
        <dbReference type="ARBA" id="ARBA00023310"/>
    </source>
</evidence>
<accession>A0A2V1MZH4</accession>
<dbReference type="InterPro" id="IPR026015">
    <property type="entry name" value="ATP_synth_OSCP/delta_N_sf"/>
</dbReference>
<dbReference type="OrthoDB" id="9786633at2"/>
<sequence>MSSLDTATVAKRYSRALFEVLSEKDELTSGAADLQAIRQIFLSNPKLGLALSDNSLSESDRKALLQPMLDNASTQTVKNFIEMVFDYARMTDIVAIIDQFEILNDEANKTVHADITSAVPLSEEQEQRISQAFAKRVGANKVILNSTVDADILGGVVLQSSGVTYDGSVKAKLNKIRRMLLN</sequence>
<gene>
    <name evidence="8" type="primary">atpH</name>
    <name evidence="9" type="ORF">DCM90_08770</name>
</gene>
<comment type="caution">
    <text evidence="9">The sequence shown here is derived from an EMBL/GenBank/DDBJ whole genome shotgun (WGS) entry which is preliminary data.</text>
</comment>
<dbReference type="PRINTS" id="PR00125">
    <property type="entry name" value="ATPASEDELTA"/>
</dbReference>
<evidence type="ECO:0000256" key="1">
    <source>
        <dbReference type="ARBA" id="ARBA00004370"/>
    </source>
</evidence>
<keyword evidence="3 8" id="KW-0375">Hydrogen ion transport</keyword>
<evidence type="ECO:0000256" key="3">
    <source>
        <dbReference type="ARBA" id="ARBA00022781"/>
    </source>
</evidence>
<keyword evidence="6 8" id="KW-0139">CF(1)</keyword>
<evidence type="ECO:0000256" key="8">
    <source>
        <dbReference type="HAMAP-Rule" id="MF_01416"/>
    </source>
</evidence>
<dbReference type="SUPFAM" id="SSF47928">
    <property type="entry name" value="N-terminal domain of the delta subunit of the F1F0-ATP synthase"/>
    <property type="match status" value="1"/>
</dbReference>
<dbReference type="AlphaFoldDB" id="A0A2V1MZH4"/>
<evidence type="ECO:0000313" key="10">
    <source>
        <dbReference type="Proteomes" id="UP000245080"/>
    </source>
</evidence>
<evidence type="ECO:0000256" key="4">
    <source>
        <dbReference type="ARBA" id="ARBA00023065"/>
    </source>
</evidence>
<comment type="similarity">
    <text evidence="8">Belongs to the ATPase delta chain family.</text>
</comment>
<keyword evidence="7 8" id="KW-0066">ATP synthesis</keyword>
<dbReference type="InterPro" id="IPR020781">
    <property type="entry name" value="ATPase_OSCP/d_CS"/>
</dbReference>
<keyword evidence="5 8" id="KW-0472">Membrane</keyword>
<keyword evidence="10" id="KW-1185">Reference proteome</keyword>
<name>A0A2V1MZH4_9LACO</name>
<organism evidence="9 10">
    <name type="scientific">Levilactobacillus bambusae</name>
    <dbReference type="NCBI Taxonomy" id="2024736"/>
    <lineage>
        <taxon>Bacteria</taxon>
        <taxon>Bacillati</taxon>
        <taxon>Bacillota</taxon>
        <taxon>Bacilli</taxon>
        <taxon>Lactobacillales</taxon>
        <taxon>Lactobacillaceae</taxon>
        <taxon>Levilactobacillus</taxon>
    </lineage>
</organism>
<dbReference type="RefSeq" id="WP_109250983.1">
    <property type="nucleotide sequence ID" value="NZ_QCXQ01000006.1"/>
</dbReference>
<evidence type="ECO:0000313" key="9">
    <source>
        <dbReference type="EMBL" id="PWF99525.1"/>
    </source>
</evidence>
<dbReference type="HAMAP" id="MF_01416">
    <property type="entry name" value="ATP_synth_delta_bact"/>
    <property type="match status" value="1"/>
</dbReference>
<dbReference type="NCBIfam" id="TIGR01145">
    <property type="entry name" value="ATP_synt_delta"/>
    <property type="match status" value="1"/>
</dbReference>
<comment type="function">
    <text evidence="8">F(1)F(0) ATP synthase produces ATP from ADP in the presence of a proton or sodium gradient. F-type ATPases consist of two structural domains, F(1) containing the extramembraneous catalytic core and F(0) containing the membrane proton channel, linked together by a central stalk and a peripheral stalk. During catalysis, ATP synthesis in the catalytic domain of F(1) is coupled via a rotary mechanism of the central stalk subunits to proton translocation.</text>
</comment>
<dbReference type="Pfam" id="PF00213">
    <property type="entry name" value="OSCP"/>
    <property type="match status" value="1"/>
</dbReference>
<keyword evidence="8" id="KW-1003">Cell membrane</keyword>
<dbReference type="GO" id="GO:0046933">
    <property type="term" value="F:proton-transporting ATP synthase activity, rotational mechanism"/>
    <property type="evidence" value="ECO:0007669"/>
    <property type="project" value="UniProtKB-UniRule"/>
</dbReference>
<dbReference type="PROSITE" id="PS00389">
    <property type="entry name" value="ATPASE_DELTA"/>
    <property type="match status" value="1"/>
</dbReference>
<evidence type="ECO:0000256" key="5">
    <source>
        <dbReference type="ARBA" id="ARBA00023136"/>
    </source>
</evidence>
<dbReference type="EMBL" id="QCXQ01000006">
    <property type="protein sequence ID" value="PWF99525.1"/>
    <property type="molecule type" value="Genomic_DNA"/>
</dbReference>
<dbReference type="PANTHER" id="PTHR11910">
    <property type="entry name" value="ATP SYNTHASE DELTA CHAIN"/>
    <property type="match status" value="1"/>
</dbReference>